<dbReference type="NCBIfam" id="TIGR03584">
    <property type="entry name" value="PseF"/>
    <property type="match status" value="1"/>
</dbReference>
<organism evidence="1 2">
    <name type="scientific">Frischella perrara</name>
    <dbReference type="NCBI Taxonomy" id="1267021"/>
    <lineage>
        <taxon>Bacteria</taxon>
        <taxon>Pseudomonadati</taxon>
        <taxon>Pseudomonadota</taxon>
        <taxon>Gammaproteobacteria</taxon>
        <taxon>Orbales</taxon>
        <taxon>Orbaceae</taxon>
        <taxon>Frischella</taxon>
    </lineage>
</organism>
<evidence type="ECO:0000313" key="1">
    <source>
        <dbReference type="EMBL" id="AJA44709.1"/>
    </source>
</evidence>
<reference evidence="1 2" key="1">
    <citation type="journal article" date="2014" name="Appl. Environ. Microbiol.">
        <title>Gut symbionts from distinct hosts exhibit genotoxic activity via divergent colibactin biosynthetic pathways.</title>
        <authorList>
            <person name="Engel P."/>
            <person name="Vizcaino M.I."/>
            <person name="Crawford J.M."/>
        </authorList>
    </citation>
    <scope>NUCLEOTIDE SEQUENCE [LARGE SCALE GENOMIC DNA]</scope>
    <source>
        <strain evidence="1 2">PEB0191</strain>
    </source>
</reference>
<keyword evidence="1" id="KW-0808">Transferase</keyword>
<dbReference type="InterPro" id="IPR029044">
    <property type="entry name" value="Nucleotide-diphossugar_trans"/>
</dbReference>
<dbReference type="InterPro" id="IPR003329">
    <property type="entry name" value="Cytidylyl_trans"/>
</dbReference>
<dbReference type="EMBL" id="CP009056">
    <property type="protein sequence ID" value="AJA44709.1"/>
    <property type="molecule type" value="Genomic_DNA"/>
</dbReference>
<dbReference type="InterPro" id="IPR050793">
    <property type="entry name" value="CMP-NeuNAc_synthase"/>
</dbReference>
<dbReference type="Proteomes" id="UP000030901">
    <property type="component" value="Chromosome"/>
</dbReference>
<dbReference type="HOGENOM" id="CLU_042930_1_0_6"/>
<dbReference type="KEGG" id="fpp:FPB0191_00883"/>
<evidence type="ECO:0000313" key="2">
    <source>
        <dbReference type="Proteomes" id="UP000030901"/>
    </source>
</evidence>
<dbReference type="Gene3D" id="3.90.550.10">
    <property type="entry name" value="Spore Coat Polysaccharide Biosynthesis Protein SpsA, Chain A"/>
    <property type="match status" value="1"/>
</dbReference>
<dbReference type="OrthoDB" id="9805604at2"/>
<dbReference type="SUPFAM" id="SSF53448">
    <property type="entry name" value="Nucleotide-diphospho-sugar transferases"/>
    <property type="match status" value="1"/>
</dbReference>
<dbReference type="InterPro" id="IPR020039">
    <property type="entry name" value="PseF"/>
</dbReference>
<name>A0A0A7RZI5_FRIPE</name>
<accession>A0A0A7RZI5</accession>
<sequence length="235" mass="26912">MNVAIIPARGGSKRIPKKNIKQFCGQPMIAYSIQAAKASGCFERIIVSTDDQAIASVAIEYGAEVPFFRPKELSDDFTGTIPVIRHAIEMLEQQNAKPISAACCIYATAPFIQPLDIITGLKQLQNNVDCLYSFSVTSYPYPIQRAIKVTHDKRTEMFQPEFFNVRSQDLEDAYHDAGQFYWGRKEAWLNEKNIFSSHSMPIILPRYRVQDIDTQEDWLSAELMFEMIMRKRKTQ</sequence>
<dbReference type="PANTHER" id="PTHR21485:SF6">
    <property type="entry name" value="N-ACYLNEURAMINATE CYTIDYLYLTRANSFERASE-RELATED"/>
    <property type="match status" value="1"/>
</dbReference>
<dbReference type="RefSeq" id="WP_039104326.1">
    <property type="nucleotide sequence ID" value="NZ_CAMPDX010000017.1"/>
</dbReference>
<dbReference type="EC" id="2.7.7.43" evidence="1"/>
<dbReference type="AlphaFoldDB" id="A0A0A7RZI5"/>
<gene>
    <name evidence="1" type="ORF">FPB0191_00883</name>
</gene>
<dbReference type="CDD" id="cd02513">
    <property type="entry name" value="CMP-NeuAc_Synthase"/>
    <property type="match status" value="1"/>
</dbReference>
<dbReference type="STRING" id="1267021.FPB0191_00883"/>
<keyword evidence="1" id="KW-0548">Nucleotidyltransferase</keyword>
<dbReference type="GO" id="GO:0008781">
    <property type="term" value="F:N-acylneuraminate cytidylyltransferase activity"/>
    <property type="evidence" value="ECO:0007669"/>
    <property type="project" value="UniProtKB-EC"/>
</dbReference>
<proteinExistence type="predicted"/>
<dbReference type="Pfam" id="PF02348">
    <property type="entry name" value="CTP_transf_3"/>
    <property type="match status" value="1"/>
</dbReference>
<dbReference type="PANTHER" id="PTHR21485">
    <property type="entry name" value="HAD SUPERFAMILY MEMBERS CMAS AND KDSC"/>
    <property type="match status" value="1"/>
</dbReference>
<protein>
    <submittedName>
        <fullName evidence="1">Pseudaminic acid CMP-transferase</fullName>
        <ecNumber evidence="1">2.7.7.43</ecNumber>
    </submittedName>
</protein>
<keyword evidence="2" id="KW-1185">Reference proteome</keyword>